<evidence type="ECO:0000313" key="3">
    <source>
        <dbReference type="EMBL" id="GEU47800.1"/>
    </source>
</evidence>
<proteinExistence type="predicted"/>
<evidence type="ECO:0000256" key="1">
    <source>
        <dbReference type="SAM" id="MobiDB-lite"/>
    </source>
</evidence>
<feature type="transmembrane region" description="Helical" evidence="2">
    <location>
        <begin position="598"/>
        <end position="621"/>
    </location>
</feature>
<reference evidence="3" key="1">
    <citation type="journal article" date="2019" name="Sci. Rep.">
        <title>Draft genome of Tanacetum cinerariifolium, the natural source of mosquito coil.</title>
        <authorList>
            <person name="Yamashiro T."/>
            <person name="Shiraishi A."/>
            <person name="Satake H."/>
            <person name="Nakayama K."/>
        </authorList>
    </citation>
    <scope>NUCLEOTIDE SEQUENCE</scope>
</reference>
<keyword evidence="2" id="KW-0812">Transmembrane</keyword>
<name>A0A6L2KGA8_TANCI</name>
<keyword evidence="2" id="KW-0472">Membrane</keyword>
<comment type="caution">
    <text evidence="3">The sequence shown here is derived from an EMBL/GenBank/DDBJ whole genome shotgun (WGS) entry which is preliminary data.</text>
</comment>
<evidence type="ECO:0000256" key="2">
    <source>
        <dbReference type="SAM" id="Phobius"/>
    </source>
</evidence>
<evidence type="ECO:0008006" key="4">
    <source>
        <dbReference type="Google" id="ProtNLM"/>
    </source>
</evidence>
<sequence>MTYSLSSLSEEVASSSLMTFLALRVLSYDESKSRRVSERAFMILFGQDNETFTIMMFLYLDYDSEMIDMLFAEYTGIKVKQFRETLLLHMGNVKNGTKSDEHITSSSSGTYITHVVDADIKPVNDQEPSAEVHMSTKHNVLANEQQHTNQSKPSYDTYLLEKVDSNTILDSTNKCHKGGEIDQDAEQDQVKSSLLKAEFLKMNDMVEKEVYNELSNRFLQLEKHCISLEISIQQKEESFQSNKPYQNRKKGKHGEARKSQKQLQWIKKEKLKKIQKERPEMQNPRSYIDERRKEGLLLQFLESSIKGGSSAILYKIYRSNPRYAIKECPSCGTLYTRDCVCSIENVEDKILAPKPPKNYARCARCGYLVDGPNCQGCSLLRQELKEYLVTHALDFQNTFKPSNASTNVVNAPRERYVVKQDHGSFVDKIIFNLNSAPDSPHLYIISPNQFRCFHCKDVLGDGKACKLCTCVKCGSGLGKGLCYICGNNQNSLNDSPSIYETSLHSPPHINHCCYECGDPLDGIFCKRCTCMSCGKDAHIGYNCSPIVLVSSNPEPCNNQTIDELPQTLPSFHPTFHSEAESPFTLPMLMNLLTFSTHLHNLLCILVNFTGTILIMVTIVYLKLRLSIRSRVTIKTLISRKIFKMFHNNILVVTITRLLMKFTNLNSTLAKITEQMTSITSLCEMACQVVQKKLEEKQLEEEQAAKTKYWKLPVCYYDDDDEERSDSLDDNIISGLPSFFAITLNEPVLSTEEHVNSLKFSLIDDDSFSLDNIDYVEASLPDSELVSSEVMEMVIPEEYFYEFTDELIPFISLPEYDCFLFKVEPNSGDFTKDVVEDISPTKEPQVLNALPTHPTVQLNMKFQPSSESLFTYVVWIFLPFLVYSVAPYYLLSLRNEDTIFDPGICNSHFLGRMYLIGERTPKKDKIESKPDKNEKRGEAEKSQKQLQWIKKEKLKKIQKEGPEMQNPTSYIDERRKEGLLLQFLESSIKGGNYAILYKIFINVVYMILSNPYYLELTPSFNSILRAFASLGHDLGNSYAYDPNPNSFDFPPDSYHPPHPTYETYSYDSYGNNSQFGYDFQPQFLLNYESEQGYIENYNFYPYDSSSLPQQYPCCTRCGDPLKTFQCDQLIFDGPYYQFEDLSESNEEFSSTDDDSFSFDKIDYVKASPPDSELVSSEIKASNDNPTPFYDPIISGTPMTLTPSGESDFFLEVDAFLAVKDEPTSSQFPKSYLDPEGDMLLLEAFLNDDHSSDFKTNDDQSCSNEDVLEKIVSKPLFEEEIISMKIDQHPDNAESDLMESLRTNDSSLLISSKIDSLLYEFASELTLLKSIPPGIDETDCDFEEDIRLIKKLLYDNSSPRPSKEFVSTNSDAEIKSFSPSPILVKDSDSLIEEIDLTFTPDYPILLGIVDEDYDFETDILIRKDLPSNNTLLFAEKESFHFDIPPFSRPLTKPPDGDTRILNIKMMGDIFDQKAFMHKLMITLASHQEKSPDLLSHRGLKAFHPSAQCPMMIHG</sequence>
<feature type="transmembrane region" description="Helical" evidence="2">
    <location>
        <begin position="868"/>
        <end position="890"/>
    </location>
</feature>
<feature type="region of interest" description="Disordered" evidence="1">
    <location>
        <begin position="922"/>
        <end position="944"/>
    </location>
</feature>
<keyword evidence="2" id="KW-1133">Transmembrane helix</keyword>
<accession>A0A6L2KGA8</accession>
<organism evidence="3">
    <name type="scientific">Tanacetum cinerariifolium</name>
    <name type="common">Dalmatian daisy</name>
    <name type="synonym">Chrysanthemum cinerariifolium</name>
    <dbReference type="NCBI Taxonomy" id="118510"/>
    <lineage>
        <taxon>Eukaryota</taxon>
        <taxon>Viridiplantae</taxon>
        <taxon>Streptophyta</taxon>
        <taxon>Embryophyta</taxon>
        <taxon>Tracheophyta</taxon>
        <taxon>Spermatophyta</taxon>
        <taxon>Magnoliopsida</taxon>
        <taxon>eudicotyledons</taxon>
        <taxon>Gunneridae</taxon>
        <taxon>Pentapetalae</taxon>
        <taxon>asterids</taxon>
        <taxon>campanulids</taxon>
        <taxon>Asterales</taxon>
        <taxon>Asteraceae</taxon>
        <taxon>Asteroideae</taxon>
        <taxon>Anthemideae</taxon>
        <taxon>Anthemidinae</taxon>
        <taxon>Tanacetum</taxon>
    </lineage>
</organism>
<protein>
    <recommendedName>
        <fullName evidence="4">Reverse transcriptase domain-containing protein</fullName>
    </recommendedName>
</protein>
<dbReference type="EMBL" id="BKCJ010002326">
    <property type="protein sequence ID" value="GEU47800.1"/>
    <property type="molecule type" value="Genomic_DNA"/>
</dbReference>
<gene>
    <name evidence="3" type="ORF">Tci_019778</name>
</gene>
<feature type="region of interest" description="Disordered" evidence="1">
    <location>
        <begin position="237"/>
        <end position="262"/>
    </location>
</feature>